<keyword evidence="3" id="KW-1185">Reference proteome</keyword>
<proteinExistence type="predicted"/>
<feature type="transmembrane region" description="Helical" evidence="1">
    <location>
        <begin position="12"/>
        <end position="41"/>
    </location>
</feature>
<accession>A0A418MEB4</accession>
<gene>
    <name evidence="2" type="ORF">DYU11_07300</name>
</gene>
<keyword evidence="1" id="KW-1133">Transmembrane helix</keyword>
<sequence>MNFGRGKNAGYALLAWLMVLAVIGLITAAYYALLASAWLLAKGFEWSRFAYYQIRTNLLRRKLDEHPLGSILLGQYDYTGVDVAPDQQPYFLLKEQQFRKWLYSELYPFAPDLQGQILKYQYSVLTGEFEISGFDNEQLANRITSYLSDVPSYQLT</sequence>
<dbReference type="EMBL" id="QXED01000002">
    <property type="protein sequence ID" value="RIV25116.1"/>
    <property type="molecule type" value="Genomic_DNA"/>
</dbReference>
<keyword evidence="1" id="KW-0472">Membrane</keyword>
<name>A0A418MEB4_9BACT</name>
<dbReference type="AlphaFoldDB" id="A0A418MEB4"/>
<protein>
    <submittedName>
        <fullName evidence="2">Uncharacterized protein</fullName>
    </submittedName>
</protein>
<evidence type="ECO:0000256" key="1">
    <source>
        <dbReference type="SAM" id="Phobius"/>
    </source>
</evidence>
<reference evidence="2 3" key="1">
    <citation type="submission" date="2018-08" db="EMBL/GenBank/DDBJ databases">
        <title>Fibrisoma montanum sp. nov., isolated from Danxia mountain soil.</title>
        <authorList>
            <person name="Huang Y."/>
        </authorList>
    </citation>
    <scope>NUCLEOTIDE SEQUENCE [LARGE SCALE GENOMIC DNA]</scope>
    <source>
        <strain evidence="2 3">HYT19</strain>
    </source>
</reference>
<evidence type="ECO:0000313" key="2">
    <source>
        <dbReference type="EMBL" id="RIV25116.1"/>
    </source>
</evidence>
<organism evidence="2 3">
    <name type="scientific">Fibrisoma montanum</name>
    <dbReference type="NCBI Taxonomy" id="2305895"/>
    <lineage>
        <taxon>Bacteria</taxon>
        <taxon>Pseudomonadati</taxon>
        <taxon>Bacteroidota</taxon>
        <taxon>Cytophagia</taxon>
        <taxon>Cytophagales</taxon>
        <taxon>Spirosomataceae</taxon>
        <taxon>Fibrisoma</taxon>
    </lineage>
</organism>
<dbReference type="Proteomes" id="UP000283523">
    <property type="component" value="Unassembled WGS sequence"/>
</dbReference>
<evidence type="ECO:0000313" key="3">
    <source>
        <dbReference type="Proteomes" id="UP000283523"/>
    </source>
</evidence>
<keyword evidence="1" id="KW-0812">Transmembrane</keyword>
<dbReference type="RefSeq" id="WP_119667002.1">
    <property type="nucleotide sequence ID" value="NZ_QXED01000002.1"/>
</dbReference>
<comment type="caution">
    <text evidence="2">The sequence shown here is derived from an EMBL/GenBank/DDBJ whole genome shotgun (WGS) entry which is preliminary data.</text>
</comment>